<accession>A0A090M267</accession>
<dbReference type="Gene3D" id="1.10.10.60">
    <property type="entry name" value="Homeodomain-like"/>
    <property type="match status" value="1"/>
</dbReference>
<proteinExistence type="predicted"/>
<protein>
    <submittedName>
        <fullName evidence="3">WD40/YVTN repeat-like-containing domain</fullName>
    </submittedName>
</protein>
<dbReference type="KEGG" id="ota:OT_ostta06g01950"/>
<evidence type="ECO:0000259" key="2">
    <source>
        <dbReference type="PROSITE" id="PS50090"/>
    </source>
</evidence>
<organism evidence="3 4">
    <name type="scientific">Ostreococcus tauri</name>
    <name type="common">Marine green alga</name>
    <dbReference type="NCBI Taxonomy" id="70448"/>
    <lineage>
        <taxon>Eukaryota</taxon>
        <taxon>Viridiplantae</taxon>
        <taxon>Chlorophyta</taxon>
        <taxon>Mamiellophyceae</taxon>
        <taxon>Mamiellales</taxon>
        <taxon>Bathycoccaceae</taxon>
        <taxon>Ostreococcus</taxon>
    </lineage>
</organism>
<dbReference type="GeneID" id="9835449"/>
<reference evidence="3 4" key="2">
    <citation type="journal article" date="2014" name="BMC Genomics">
        <title>An improved genome of the model marine alga Ostreococcus tauri unfolds by assessing Illumina de novo assemblies.</title>
        <authorList>
            <person name="Blanc-Mathieu R."/>
            <person name="Verhelst B."/>
            <person name="Derelle E."/>
            <person name="Rombauts S."/>
            <person name="Bouget F.Y."/>
            <person name="Carre I."/>
            <person name="Chateau A."/>
            <person name="Eyre-Walker A."/>
            <person name="Grimsley N."/>
            <person name="Moreau H."/>
            <person name="Piegu B."/>
            <person name="Rivals E."/>
            <person name="Schackwitz W."/>
            <person name="Van de Peer Y."/>
            <person name="Piganeau G."/>
        </authorList>
    </citation>
    <scope>NUCLEOTIDE SEQUENCE [LARGE SCALE GENOMIC DNA]</scope>
    <source>
        <strain evidence="4">OTTH 0595 / CCAP 157/2 / RCC745</strain>
    </source>
</reference>
<dbReference type="PROSITE" id="PS50090">
    <property type="entry name" value="MYB_LIKE"/>
    <property type="match status" value="1"/>
</dbReference>
<dbReference type="InterPro" id="IPR001005">
    <property type="entry name" value="SANT/Myb"/>
</dbReference>
<sequence>MKKGFPTVVKSPPRPHPRPIRIAFTDVNGVVDPRTVRSFCEHKELQSELSEGNSNADSIPTPKRATTRTGDGLTAYEREREERVRRNEELLTQLRVRETARALAVVAEPTKRARLATKRRAAELAPIEPTRRSARARGAKAKAMEIGEDDQIVDGEEGLEHHLTCDEYCERLGIEPGPKMTSFTGWVEESVRERLGIASSANEAWERNGGGKWSRPAKGQAKDHAKKMLYKNPNAYFYRHTAGEEQINGDWSEDEIKQFVKVATKYGAGDKWGLFASHIPGRVGYQCSAAYRHIMLPRGLLRDDAWRMTMSGEAVWIGKR</sequence>
<dbReference type="InterPro" id="IPR009057">
    <property type="entry name" value="Homeodomain-like_sf"/>
</dbReference>
<dbReference type="RefSeq" id="XP_022839212.1">
    <property type="nucleotide sequence ID" value="XM_022984010.1"/>
</dbReference>
<dbReference type="STRING" id="70448.A0A090M267"/>
<dbReference type="InParanoid" id="A0A090M267"/>
<feature type="domain" description="Myb-like" evidence="2">
    <location>
        <begin position="243"/>
        <end position="295"/>
    </location>
</feature>
<keyword evidence="4" id="KW-1185">Reference proteome</keyword>
<dbReference type="SUPFAM" id="SSF46689">
    <property type="entry name" value="Homeodomain-like"/>
    <property type="match status" value="1"/>
</dbReference>
<dbReference type="OrthoDB" id="10258692at2759"/>
<dbReference type="AlphaFoldDB" id="A0A090M267"/>
<reference evidence="4" key="1">
    <citation type="journal article" date="2006" name="Proc. Natl. Acad. Sci. U.S.A.">
        <title>Genome analysis of the smallest free-living eukaryote Ostreococcus tauri unveils many unique features.</title>
        <authorList>
            <person name="Derelle E."/>
            <person name="Ferraz C."/>
            <person name="Rombauts S."/>
            <person name="Rouze P."/>
            <person name="Worden A.Z."/>
            <person name="Robbens S."/>
            <person name="Partensky F."/>
            <person name="Degroeve S."/>
            <person name="Echeynie S."/>
            <person name="Cooke R."/>
            <person name="Saeys Y."/>
            <person name="Wuyts J."/>
            <person name="Jabbari K."/>
            <person name="Bowler C."/>
            <person name="Panaud O."/>
            <person name="Piegu B."/>
            <person name="Ball S.G."/>
            <person name="Ral J.-P."/>
            <person name="Bouget F.-Y."/>
            <person name="Piganeau G."/>
            <person name="De Baets B."/>
            <person name="Picard A."/>
            <person name="Delseny M."/>
            <person name="Demaille J."/>
            <person name="Van de Peer Y."/>
            <person name="Moreau H."/>
        </authorList>
    </citation>
    <scope>NUCLEOTIDE SEQUENCE [LARGE SCALE GENOMIC DNA]</scope>
    <source>
        <strain evidence="4">OTTH 0595 / CCAP 157/2 / RCC745</strain>
    </source>
</reference>
<evidence type="ECO:0000313" key="3">
    <source>
        <dbReference type="EMBL" id="CEF98330.1"/>
    </source>
</evidence>
<dbReference type="Proteomes" id="UP000009170">
    <property type="component" value="Unassembled WGS sequence"/>
</dbReference>
<feature type="compositionally biased region" description="Polar residues" evidence="1">
    <location>
        <begin position="47"/>
        <end position="58"/>
    </location>
</feature>
<dbReference type="CDD" id="cd00167">
    <property type="entry name" value="SANT"/>
    <property type="match status" value="1"/>
</dbReference>
<feature type="region of interest" description="Disordered" evidence="1">
    <location>
        <begin position="45"/>
        <end position="84"/>
    </location>
</feature>
<dbReference type="Pfam" id="PF00249">
    <property type="entry name" value="Myb_DNA-binding"/>
    <property type="match status" value="1"/>
</dbReference>
<evidence type="ECO:0000313" key="4">
    <source>
        <dbReference type="Proteomes" id="UP000009170"/>
    </source>
</evidence>
<comment type="caution">
    <text evidence="3">The sequence shown here is derived from an EMBL/GenBank/DDBJ whole genome shotgun (WGS) entry which is preliminary data.</text>
</comment>
<name>A0A090M267_OSTTA</name>
<gene>
    <name evidence="3" type="ORF">OT_ostta06g01950</name>
</gene>
<dbReference type="EMBL" id="CAID01000006">
    <property type="protein sequence ID" value="CEF98330.1"/>
    <property type="molecule type" value="Genomic_DNA"/>
</dbReference>
<evidence type="ECO:0000256" key="1">
    <source>
        <dbReference type="SAM" id="MobiDB-lite"/>
    </source>
</evidence>